<feature type="transmembrane region" description="Helical" evidence="9">
    <location>
        <begin position="59"/>
        <end position="83"/>
    </location>
</feature>
<dbReference type="SUPFAM" id="SSF52540">
    <property type="entry name" value="P-loop containing nucleoside triphosphate hydrolases"/>
    <property type="match status" value="1"/>
</dbReference>
<sequence length="843" mass="95071">MVHSESNQAMYTKETAEEKLIESEKTSFWQRLRTRKQDRTLTEAVNIRNLFRYATFLELVYILLATIASVIFGICLPFGLIIFGDTVDSFNDRAAHLCSLNLTSLTEKICPSNVTLTTVNFYSTISLCNITESNFTFTSYNLSYHTRQSVNILLVIGCVNLISGYIRVLLLEITAERQTRAIRKMLFQSILSKDLFFFDTHKTGQLILHLTDDTHKIQDGIGNKFGSAIEMVTTFISCTIIGFIRGWKLSLVLLSFSSVTTKMTVIELKAYGKAGIVAEEVISSIRTVLAYIGQEKEIHRYEKYLDEARKCAIRKSVTNGITTGITYFLLFCVYALGFWYGTKLILEDNYSIGGVFTIFICISYGILSLAQASPFFQALYEARVAAYGIWQIIDQSSEINADFDKGLTKYDLMGDIQFSNVYFFYPARSNVPILTNLSLKIKCGQTVALVGSSGSGKSTCVQLLQRFYNLQSGSIRIDGKETKEYNLKWLREHIGVVNQEPVLFHKTIRENILFGFDLATNEQIHQAAKMANAHDFIMALPNKYETLVGERGAALSGGQKQRIAIARALLRDPRILLLDEATSSLDNESEKIVQEALERASQNRTTLVIAHRLSTIRRADKIIVMQKGEIVEEGDHESLMNIQGLYFNLAKQQNLRQPEEVESKLEDKDMNTLMITDQPNDISIDDSYDLLVNDDKNKIETKENKENTMLAILRMNKPEWILIAIGCITASIIGARDPGYVFARSGEALTKRLRSKAFQAILHQDMTFFDREENSTGALCTRLATEASAVQGASGVRFGLIFQYLFAIVAGIFLGFAYSWQLTLLKLKLLLSFIFRSLKQCSQ</sequence>
<dbReference type="InterPro" id="IPR039421">
    <property type="entry name" value="Type_1_exporter"/>
</dbReference>
<evidence type="ECO:0000256" key="7">
    <source>
        <dbReference type="ARBA" id="ARBA00022989"/>
    </source>
</evidence>
<keyword evidence="5" id="KW-0547">Nucleotide-binding</keyword>
<feature type="transmembrane region" description="Helical" evidence="9">
    <location>
        <begin position="719"/>
        <end position="735"/>
    </location>
</feature>
<dbReference type="GO" id="GO:0090374">
    <property type="term" value="P:oligopeptide export from mitochondrion"/>
    <property type="evidence" value="ECO:0007669"/>
    <property type="project" value="TreeGrafter"/>
</dbReference>
<dbReference type="FunFam" id="3.40.50.300:FF:000205">
    <property type="entry name" value="ABC transporter B family member 4"/>
    <property type="match status" value="1"/>
</dbReference>
<evidence type="ECO:0000313" key="12">
    <source>
        <dbReference type="EMBL" id="CAF2253945.1"/>
    </source>
</evidence>
<keyword evidence="3" id="KW-0813">Transport</keyword>
<dbReference type="EMBL" id="CAJNRE010021242">
    <property type="protein sequence ID" value="CAF2253945.1"/>
    <property type="molecule type" value="Genomic_DNA"/>
</dbReference>
<evidence type="ECO:0000256" key="6">
    <source>
        <dbReference type="ARBA" id="ARBA00022840"/>
    </source>
</evidence>
<feature type="transmembrane region" description="Helical" evidence="9">
    <location>
        <begin position="801"/>
        <end position="820"/>
    </location>
</feature>
<dbReference type="PROSITE" id="PS50929">
    <property type="entry name" value="ABC_TM1F"/>
    <property type="match status" value="2"/>
</dbReference>
<feature type="transmembrane region" description="Helical" evidence="9">
    <location>
        <begin position="152"/>
        <end position="175"/>
    </location>
</feature>
<dbReference type="Pfam" id="PF00664">
    <property type="entry name" value="ABC_membrane"/>
    <property type="match status" value="2"/>
</dbReference>
<dbReference type="PANTHER" id="PTHR43394">
    <property type="entry name" value="ATP-DEPENDENT PERMEASE MDL1, MITOCHONDRIAL"/>
    <property type="match status" value="1"/>
</dbReference>
<dbReference type="SMART" id="SM00382">
    <property type="entry name" value="AAA"/>
    <property type="match status" value="1"/>
</dbReference>
<comment type="subcellular location">
    <subcellularLocation>
        <location evidence="1">Membrane</location>
        <topology evidence="1">Multi-pass membrane protein</topology>
    </subcellularLocation>
</comment>
<dbReference type="InterPro" id="IPR017871">
    <property type="entry name" value="ABC_transporter-like_CS"/>
</dbReference>
<feature type="transmembrane region" description="Helical" evidence="9">
    <location>
        <begin position="317"/>
        <end position="340"/>
    </location>
</feature>
<dbReference type="PANTHER" id="PTHR43394:SF27">
    <property type="entry name" value="ATP-DEPENDENT TRANSLOCASE ABCB1-LIKE"/>
    <property type="match status" value="1"/>
</dbReference>
<keyword evidence="8 9" id="KW-0472">Membrane</keyword>
<dbReference type="AlphaFoldDB" id="A0A817A4P8"/>
<evidence type="ECO:0000256" key="5">
    <source>
        <dbReference type="ARBA" id="ARBA00022741"/>
    </source>
</evidence>
<evidence type="ECO:0000256" key="1">
    <source>
        <dbReference type="ARBA" id="ARBA00004141"/>
    </source>
</evidence>
<dbReference type="InterPro" id="IPR003593">
    <property type="entry name" value="AAA+_ATPase"/>
</dbReference>
<dbReference type="PROSITE" id="PS00211">
    <property type="entry name" value="ABC_TRANSPORTER_1"/>
    <property type="match status" value="1"/>
</dbReference>
<name>A0A817A4P8_9BILA</name>
<feature type="domain" description="ABC transmembrane type-1" evidence="11">
    <location>
        <begin position="740"/>
        <end position="825"/>
    </location>
</feature>
<dbReference type="InterPro" id="IPR011527">
    <property type="entry name" value="ABC1_TM_dom"/>
</dbReference>
<dbReference type="CDD" id="cd18577">
    <property type="entry name" value="ABC_6TM_Pgp_ABCB1_D1_like"/>
    <property type="match status" value="1"/>
</dbReference>
<dbReference type="GO" id="GO:0015421">
    <property type="term" value="F:ABC-type oligopeptide transporter activity"/>
    <property type="evidence" value="ECO:0007669"/>
    <property type="project" value="TreeGrafter"/>
</dbReference>
<evidence type="ECO:0000313" key="13">
    <source>
        <dbReference type="Proteomes" id="UP000663824"/>
    </source>
</evidence>
<comment type="caution">
    <text evidence="12">The sequence shown here is derived from an EMBL/GenBank/DDBJ whole genome shotgun (WGS) entry which is preliminary data.</text>
</comment>
<evidence type="ECO:0000256" key="3">
    <source>
        <dbReference type="ARBA" id="ARBA00022448"/>
    </source>
</evidence>
<evidence type="ECO:0000259" key="11">
    <source>
        <dbReference type="PROSITE" id="PS50929"/>
    </source>
</evidence>
<dbReference type="CDD" id="cd03249">
    <property type="entry name" value="ABC_MTABC3_MDL1_MDL2"/>
    <property type="match status" value="1"/>
</dbReference>
<dbReference type="SUPFAM" id="SSF90123">
    <property type="entry name" value="ABC transporter transmembrane region"/>
    <property type="match status" value="2"/>
</dbReference>
<dbReference type="Proteomes" id="UP000663824">
    <property type="component" value="Unassembled WGS sequence"/>
</dbReference>
<evidence type="ECO:0000256" key="2">
    <source>
        <dbReference type="ARBA" id="ARBA00007577"/>
    </source>
</evidence>
<evidence type="ECO:0000256" key="8">
    <source>
        <dbReference type="ARBA" id="ARBA00023136"/>
    </source>
</evidence>
<dbReference type="GO" id="GO:0005524">
    <property type="term" value="F:ATP binding"/>
    <property type="evidence" value="ECO:0007669"/>
    <property type="project" value="UniProtKB-KW"/>
</dbReference>
<dbReference type="PROSITE" id="PS50893">
    <property type="entry name" value="ABC_TRANSPORTER_2"/>
    <property type="match status" value="1"/>
</dbReference>
<comment type="similarity">
    <text evidence="2">Belongs to the ABC transporter superfamily. ABCB family. Multidrug resistance exporter (TC 3.A.1.201) subfamily.</text>
</comment>
<dbReference type="Pfam" id="PF00005">
    <property type="entry name" value="ABC_tran"/>
    <property type="match status" value="1"/>
</dbReference>
<evidence type="ECO:0000256" key="9">
    <source>
        <dbReference type="SAM" id="Phobius"/>
    </source>
</evidence>
<keyword evidence="7 9" id="KW-1133">Transmembrane helix</keyword>
<dbReference type="GO" id="GO:0005743">
    <property type="term" value="C:mitochondrial inner membrane"/>
    <property type="evidence" value="ECO:0007669"/>
    <property type="project" value="TreeGrafter"/>
</dbReference>
<evidence type="ECO:0000256" key="4">
    <source>
        <dbReference type="ARBA" id="ARBA00022692"/>
    </source>
</evidence>
<feature type="domain" description="ABC transporter" evidence="10">
    <location>
        <begin position="416"/>
        <end position="652"/>
    </location>
</feature>
<keyword evidence="6" id="KW-0067">ATP-binding</keyword>
<keyword evidence="4 9" id="KW-0812">Transmembrane</keyword>
<dbReference type="InterPro" id="IPR027417">
    <property type="entry name" value="P-loop_NTPase"/>
</dbReference>
<organism evidence="12 13">
    <name type="scientific">Rotaria magnacalcarata</name>
    <dbReference type="NCBI Taxonomy" id="392030"/>
    <lineage>
        <taxon>Eukaryota</taxon>
        <taxon>Metazoa</taxon>
        <taxon>Spiralia</taxon>
        <taxon>Gnathifera</taxon>
        <taxon>Rotifera</taxon>
        <taxon>Eurotatoria</taxon>
        <taxon>Bdelloidea</taxon>
        <taxon>Philodinida</taxon>
        <taxon>Philodinidae</taxon>
        <taxon>Rotaria</taxon>
    </lineage>
</organism>
<dbReference type="InterPro" id="IPR003439">
    <property type="entry name" value="ABC_transporter-like_ATP-bd"/>
</dbReference>
<proteinExistence type="inferred from homology"/>
<accession>A0A817A4P8</accession>
<gene>
    <name evidence="12" type="ORF">MBJ925_LOCUS38060</name>
</gene>
<evidence type="ECO:0000259" key="10">
    <source>
        <dbReference type="PROSITE" id="PS50893"/>
    </source>
</evidence>
<feature type="transmembrane region" description="Helical" evidence="9">
    <location>
        <begin position="352"/>
        <end position="370"/>
    </location>
</feature>
<protein>
    <submittedName>
        <fullName evidence="12">Uncharacterized protein</fullName>
    </submittedName>
</protein>
<feature type="domain" description="ABC transmembrane type-1" evidence="11">
    <location>
        <begin position="63"/>
        <end position="381"/>
    </location>
</feature>
<dbReference type="Gene3D" id="3.40.50.300">
    <property type="entry name" value="P-loop containing nucleotide triphosphate hydrolases"/>
    <property type="match status" value="1"/>
</dbReference>
<reference evidence="12" key="1">
    <citation type="submission" date="2021-02" db="EMBL/GenBank/DDBJ databases">
        <authorList>
            <person name="Nowell W R."/>
        </authorList>
    </citation>
    <scope>NUCLEOTIDE SEQUENCE</scope>
</reference>
<dbReference type="InterPro" id="IPR036640">
    <property type="entry name" value="ABC1_TM_sf"/>
</dbReference>
<dbReference type="Gene3D" id="1.20.1560.10">
    <property type="entry name" value="ABC transporter type 1, transmembrane domain"/>
    <property type="match status" value="1"/>
</dbReference>
<dbReference type="GO" id="GO:0016887">
    <property type="term" value="F:ATP hydrolysis activity"/>
    <property type="evidence" value="ECO:0007669"/>
    <property type="project" value="InterPro"/>
</dbReference>